<dbReference type="AlphaFoldDB" id="U6G378"/>
<dbReference type="OrthoDB" id="27140at2759"/>
<dbReference type="VEuPathDB" id="ToxoDB:EPH_0034860"/>
<feature type="compositionally biased region" description="Basic and acidic residues" evidence="2">
    <location>
        <begin position="623"/>
        <end position="633"/>
    </location>
</feature>
<dbReference type="InterPro" id="IPR035969">
    <property type="entry name" value="Rab-GAP_TBC_sf"/>
</dbReference>
<dbReference type="PANTHER" id="PTHR22957">
    <property type="entry name" value="TBC1 DOMAIN FAMILY MEMBER GTPASE-ACTIVATING PROTEIN"/>
    <property type="match status" value="1"/>
</dbReference>
<dbReference type="GO" id="GO:0005096">
    <property type="term" value="F:GTPase activator activity"/>
    <property type="evidence" value="ECO:0007669"/>
    <property type="project" value="UniProtKB-KW"/>
</dbReference>
<evidence type="ECO:0000256" key="2">
    <source>
        <dbReference type="SAM" id="MobiDB-lite"/>
    </source>
</evidence>
<dbReference type="Gene3D" id="1.10.472.80">
    <property type="entry name" value="Ypt/Rab-GAP domain of gyp1p, domain 3"/>
    <property type="match status" value="1"/>
</dbReference>
<feature type="region of interest" description="Disordered" evidence="2">
    <location>
        <begin position="547"/>
        <end position="638"/>
    </location>
</feature>
<dbReference type="Gene3D" id="1.10.8.270">
    <property type="entry name" value="putative rabgap domain of human tbc1 domain family member 14 like domains"/>
    <property type="match status" value="1"/>
</dbReference>
<evidence type="ECO:0000313" key="4">
    <source>
        <dbReference type="EMBL" id="CDI74635.1"/>
    </source>
</evidence>
<accession>U6G378</accession>
<evidence type="ECO:0000313" key="5">
    <source>
        <dbReference type="Proteomes" id="UP000018201"/>
    </source>
</evidence>
<keyword evidence="5" id="KW-1185">Reference proteome</keyword>
<gene>
    <name evidence="4" type="ORF">EPH_0034860</name>
</gene>
<dbReference type="PANTHER" id="PTHR22957:SF337">
    <property type="entry name" value="TBC1 DOMAIN FAMILY MEMBER 5"/>
    <property type="match status" value="1"/>
</dbReference>
<name>U6G378_9EIME</name>
<dbReference type="Pfam" id="PF00566">
    <property type="entry name" value="RabGAP-TBC"/>
    <property type="match status" value="2"/>
</dbReference>
<organism evidence="4 5">
    <name type="scientific">Eimeria praecox</name>
    <dbReference type="NCBI Taxonomy" id="51316"/>
    <lineage>
        <taxon>Eukaryota</taxon>
        <taxon>Sar</taxon>
        <taxon>Alveolata</taxon>
        <taxon>Apicomplexa</taxon>
        <taxon>Conoidasida</taxon>
        <taxon>Coccidia</taxon>
        <taxon>Eucoccidiorida</taxon>
        <taxon>Eimeriorina</taxon>
        <taxon>Eimeriidae</taxon>
        <taxon>Eimeria</taxon>
    </lineage>
</organism>
<feature type="compositionally biased region" description="Low complexity" evidence="2">
    <location>
        <begin position="547"/>
        <end position="590"/>
    </location>
</feature>
<protein>
    <recommendedName>
        <fullName evidence="3">Rab-GAP TBC domain-containing protein</fullName>
    </recommendedName>
</protein>
<sequence>MDDNILEEEVALLQLTPEVLAALSRTVESSSATSSLKALAEHVLYGDAVSRQQLDIGRLQQELEGPALEANSQEENRPAGPFLRRLHWARLLRLLSGETLEEWASQVKEQRQRYRSLRQQQQLSASQLATLDPQRFHPLAATAGNPWSQRQVDEELQEEIWRDIERTYPERQLFNKEGTRRSLQRVLFTWAKSNSDVSYKQGMNEILAVLYLACAREAVPSPSEEADLSSFSVIFSADPADIEADAYCLFDGLMTGCCMRFMYLPPQKEPLASTPKNKLLDPLLGPLGAPRAPATSAVLHRCNMVFDGVLCKADHDVYLHLNELGVEPQLFLLRWLRLLFSREFHIEDTLLIWDALMADAWLSAEPQVAAGGASGPAAAAAPAATAVSVPARTTTAAARTGVTTAGTAGAAGSTAARGVCTPEECAAAGGASGPAAAAAPAATAVSVPARTTAAAARTGVTAAGAAGAAGSTAARGVCTPEECAAAASKKLPLVDYFAIAMLKFIRQQLLESDYSSCLRRLLKFPPIESVQCLVALSLAVRNGTTLSTAAATAPRSSSSRRSDSSSKSMNSHSSITNSSSSSSNNSATASPAVQGALGSPTARSRFIQQPPPLTPTIISKPQLQHEQHGEISKRQAWPKESAFATTARTDSAFNTPGEASTAGLLGSHWPKESAFATTARTDSAFNTPGEASTAGLLGSHIDAMRQALTSVAEGCNDLPASVTDVLVCVARDLCALKSVLEGAPYSASVFKLNPGAPNKSPLTLSPGGPLLGESFSLVGASRMQLLQQ</sequence>
<evidence type="ECO:0000259" key="3">
    <source>
        <dbReference type="PROSITE" id="PS50086"/>
    </source>
</evidence>
<keyword evidence="1" id="KW-0343">GTPase activation</keyword>
<dbReference type="Proteomes" id="UP000018201">
    <property type="component" value="Unassembled WGS sequence"/>
</dbReference>
<dbReference type="SUPFAM" id="SSF47923">
    <property type="entry name" value="Ypt/Rab-GAP domain of gyp1p"/>
    <property type="match status" value="2"/>
</dbReference>
<dbReference type="EMBL" id="HG690465">
    <property type="protein sequence ID" value="CDI74635.1"/>
    <property type="molecule type" value="Genomic_DNA"/>
</dbReference>
<evidence type="ECO:0000256" key="1">
    <source>
        <dbReference type="ARBA" id="ARBA00022468"/>
    </source>
</evidence>
<reference evidence="4" key="2">
    <citation type="submission" date="2013-10" db="EMBL/GenBank/DDBJ databases">
        <authorList>
            <person name="Aslett M."/>
        </authorList>
    </citation>
    <scope>NUCLEOTIDE SEQUENCE [LARGE SCALE GENOMIC DNA]</scope>
    <source>
        <strain evidence="4">Houghton</strain>
    </source>
</reference>
<dbReference type="PROSITE" id="PS50086">
    <property type="entry name" value="TBC_RABGAP"/>
    <property type="match status" value="1"/>
</dbReference>
<dbReference type="SMART" id="SM00164">
    <property type="entry name" value="TBC"/>
    <property type="match status" value="1"/>
</dbReference>
<proteinExistence type="predicted"/>
<reference evidence="4" key="1">
    <citation type="submission" date="2013-10" db="EMBL/GenBank/DDBJ databases">
        <title>Genomic analysis of the causative agents of coccidiosis in chickens.</title>
        <authorList>
            <person name="Reid A.J."/>
            <person name="Blake D."/>
            <person name="Billington K."/>
            <person name="Browne H."/>
            <person name="Dunn M."/>
            <person name="Hung S."/>
            <person name="Kawahara F."/>
            <person name="Miranda-Saavedra D."/>
            <person name="Mourier T."/>
            <person name="Nagra H."/>
            <person name="Otto T.D."/>
            <person name="Rawlings N."/>
            <person name="Sanchez A."/>
            <person name="Sanders M."/>
            <person name="Subramaniam C."/>
            <person name="Tay Y."/>
            <person name="Dear P."/>
            <person name="Doerig C."/>
            <person name="Gruber A."/>
            <person name="Parkinson J."/>
            <person name="Shirley M."/>
            <person name="Wan K.L."/>
            <person name="Berriman M."/>
            <person name="Tomley F."/>
            <person name="Pain A."/>
        </authorList>
    </citation>
    <scope>NUCLEOTIDE SEQUENCE [LARGE SCALE GENOMIC DNA]</scope>
    <source>
        <strain evidence="4">Houghton</strain>
    </source>
</reference>
<feature type="domain" description="Rab-GAP TBC" evidence="3">
    <location>
        <begin position="78"/>
        <end position="360"/>
    </location>
</feature>
<dbReference type="InterPro" id="IPR000195">
    <property type="entry name" value="Rab-GAP-TBC_dom"/>
</dbReference>